<feature type="compositionally biased region" description="Low complexity" evidence="1">
    <location>
        <begin position="440"/>
        <end position="449"/>
    </location>
</feature>
<keyword evidence="3" id="KW-1185">Reference proteome</keyword>
<evidence type="ECO:0000313" key="2">
    <source>
        <dbReference type="EMBL" id="KAK4215442.1"/>
    </source>
</evidence>
<evidence type="ECO:0000256" key="1">
    <source>
        <dbReference type="SAM" id="MobiDB-lite"/>
    </source>
</evidence>
<feature type="compositionally biased region" description="Basic and acidic residues" evidence="1">
    <location>
        <begin position="406"/>
        <end position="421"/>
    </location>
</feature>
<reference evidence="2" key="1">
    <citation type="journal article" date="2023" name="Mol. Phylogenet. Evol.">
        <title>Genome-scale phylogeny and comparative genomics of the fungal order Sordariales.</title>
        <authorList>
            <person name="Hensen N."/>
            <person name="Bonometti L."/>
            <person name="Westerberg I."/>
            <person name="Brannstrom I.O."/>
            <person name="Guillou S."/>
            <person name="Cros-Aarteil S."/>
            <person name="Calhoun S."/>
            <person name="Haridas S."/>
            <person name="Kuo A."/>
            <person name="Mondo S."/>
            <person name="Pangilinan J."/>
            <person name="Riley R."/>
            <person name="LaButti K."/>
            <person name="Andreopoulos B."/>
            <person name="Lipzen A."/>
            <person name="Chen C."/>
            <person name="Yan M."/>
            <person name="Daum C."/>
            <person name="Ng V."/>
            <person name="Clum A."/>
            <person name="Steindorff A."/>
            <person name="Ohm R.A."/>
            <person name="Martin F."/>
            <person name="Silar P."/>
            <person name="Natvig D.O."/>
            <person name="Lalanne C."/>
            <person name="Gautier V."/>
            <person name="Ament-Velasquez S.L."/>
            <person name="Kruys A."/>
            <person name="Hutchinson M.I."/>
            <person name="Powell A.J."/>
            <person name="Barry K."/>
            <person name="Miller A.N."/>
            <person name="Grigoriev I.V."/>
            <person name="Debuchy R."/>
            <person name="Gladieux P."/>
            <person name="Hiltunen Thoren M."/>
            <person name="Johannesson H."/>
        </authorList>
    </citation>
    <scope>NUCLEOTIDE SEQUENCE</scope>
    <source>
        <strain evidence="2">PSN293</strain>
    </source>
</reference>
<feature type="compositionally biased region" description="Basic and acidic residues" evidence="1">
    <location>
        <begin position="353"/>
        <end position="378"/>
    </location>
</feature>
<dbReference type="EMBL" id="MU858080">
    <property type="protein sequence ID" value="KAK4215442.1"/>
    <property type="molecule type" value="Genomic_DNA"/>
</dbReference>
<proteinExistence type="predicted"/>
<dbReference type="Proteomes" id="UP001301769">
    <property type="component" value="Unassembled WGS sequence"/>
</dbReference>
<feature type="compositionally biased region" description="Acidic residues" evidence="1">
    <location>
        <begin position="422"/>
        <end position="439"/>
    </location>
</feature>
<feature type="region of interest" description="Disordered" evidence="1">
    <location>
        <begin position="328"/>
        <end position="449"/>
    </location>
</feature>
<feature type="compositionally biased region" description="Basic and acidic residues" evidence="1">
    <location>
        <begin position="387"/>
        <end position="397"/>
    </location>
</feature>
<feature type="compositionally biased region" description="Low complexity" evidence="1">
    <location>
        <begin position="90"/>
        <end position="106"/>
    </location>
</feature>
<comment type="caution">
    <text evidence="2">The sequence shown here is derived from an EMBL/GenBank/DDBJ whole genome shotgun (WGS) entry which is preliminary data.</text>
</comment>
<organism evidence="2 3">
    <name type="scientific">Rhypophila decipiens</name>
    <dbReference type="NCBI Taxonomy" id="261697"/>
    <lineage>
        <taxon>Eukaryota</taxon>
        <taxon>Fungi</taxon>
        <taxon>Dikarya</taxon>
        <taxon>Ascomycota</taxon>
        <taxon>Pezizomycotina</taxon>
        <taxon>Sordariomycetes</taxon>
        <taxon>Sordariomycetidae</taxon>
        <taxon>Sordariales</taxon>
        <taxon>Naviculisporaceae</taxon>
        <taxon>Rhypophila</taxon>
    </lineage>
</organism>
<dbReference type="AlphaFoldDB" id="A0AAN6YFZ6"/>
<sequence length="510" mass="56511">MRTACPATLSGRPPRRVIHHLKSKISPQRPILIRPVTHNQPTRILPAHFSRLSFVNSSRLSIPKVSTSSPILLEQSLPVSSPNMPESEPKTPTTTAPEATPATISPNINPAMDSNDNDGDDNTDTSSDGDPIVYQQWDPTIHHFVKQIHLAWSSSPRPLTTATKPQIDEFMTYWRSTFDRLAREIEADTSFPQGLTTPPVSRFDIQLFTQNSGLDCPCCLPIVKPSIILEIEKSEDGAGGGITKGDFLRAIGGYLYGFETLSEASSAQSKVKIRFNGGEFSQTDGGEVTLPTIYSEYELLTRAEYPAYLVKKGDQEWTLQEQLRDRERPLGGWPAGFGGASDRNFDDNPTPRALRERGVDREAVDLVEAMDAKGKEHGTATGPEVESELHGEEKERDVETEEVDNSAEKAKGELETDKSQSEEEVNLVEDQEDEVDDDASSSASAFYEETPNEYKFPAVIWDSSWLSAGGRGPNGERIMFGSTPTVWLFCCPPGDFEDRVGTERFKQKRK</sequence>
<protein>
    <submittedName>
        <fullName evidence="2">Uncharacterized protein</fullName>
    </submittedName>
</protein>
<accession>A0AAN6YFZ6</accession>
<evidence type="ECO:0000313" key="3">
    <source>
        <dbReference type="Proteomes" id="UP001301769"/>
    </source>
</evidence>
<reference evidence="2" key="2">
    <citation type="submission" date="2023-05" db="EMBL/GenBank/DDBJ databases">
        <authorList>
            <consortium name="Lawrence Berkeley National Laboratory"/>
            <person name="Steindorff A."/>
            <person name="Hensen N."/>
            <person name="Bonometti L."/>
            <person name="Westerberg I."/>
            <person name="Brannstrom I.O."/>
            <person name="Guillou S."/>
            <person name="Cros-Aarteil S."/>
            <person name="Calhoun S."/>
            <person name="Haridas S."/>
            <person name="Kuo A."/>
            <person name="Mondo S."/>
            <person name="Pangilinan J."/>
            <person name="Riley R."/>
            <person name="Labutti K."/>
            <person name="Andreopoulos B."/>
            <person name="Lipzen A."/>
            <person name="Chen C."/>
            <person name="Yanf M."/>
            <person name="Daum C."/>
            <person name="Ng V."/>
            <person name="Clum A."/>
            <person name="Ohm R."/>
            <person name="Martin F."/>
            <person name="Silar P."/>
            <person name="Natvig D."/>
            <person name="Lalanne C."/>
            <person name="Gautier V."/>
            <person name="Ament-Velasquez S.L."/>
            <person name="Kruys A."/>
            <person name="Hutchinson M.I."/>
            <person name="Powell A.J."/>
            <person name="Barry K."/>
            <person name="Miller A.N."/>
            <person name="Grigoriev I.V."/>
            <person name="Debuchy R."/>
            <person name="Gladieux P."/>
            <person name="Thoren M.H."/>
            <person name="Johannesson H."/>
        </authorList>
    </citation>
    <scope>NUCLEOTIDE SEQUENCE</scope>
    <source>
        <strain evidence="2">PSN293</strain>
    </source>
</reference>
<name>A0AAN6YFZ6_9PEZI</name>
<gene>
    <name evidence="2" type="ORF">QBC37DRAFT_419302</name>
</gene>
<feature type="region of interest" description="Disordered" evidence="1">
    <location>
        <begin position="76"/>
        <end position="133"/>
    </location>
</feature>